<gene>
    <name evidence="1" type="ORF">MANES_04G085000v8</name>
</gene>
<name>A0ACB7HUR2_MANES</name>
<evidence type="ECO:0000313" key="1">
    <source>
        <dbReference type="EMBL" id="KAG8655891.1"/>
    </source>
</evidence>
<organism evidence="1 2">
    <name type="scientific">Manihot esculenta</name>
    <name type="common">Cassava</name>
    <name type="synonym">Jatropha manihot</name>
    <dbReference type="NCBI Taxonomy" id="3983"/>
    <lineage>
        <taxon>Eukaryota</taxon>
        <taxon>Viridiplantae</taxon>
        <taxon>Streptophyta</taxon>
        <taxon>Embryophyta</taxon>
        <taxon>Tracheophyta</taxon>
        <taxon>Spermatophyta</taxon>
        <taxon>Magnoliopsida</taxon>
        <taxon>eudicotyledons</taxon>
        <taxon>Gunneridae</taxon>
        <taxon>Pentapetalae</taxon>
        <taxon>rosids</taxon>
        <taxon>fabids</taxon>
        <taxon>Malpighiales</taxon>
        <taxon>Euphorbiaceae</taxon>
        <taxon>Crotonoideae</taxon>
        <taxon>Manihoteae</taxon>
        <taxon>Manihot</taxon>
    </lineage>
</organism>
<protein>
    <submittedName>
        <fullName evidence="1">Uncharacterized protein</fullName>
    </submittedName>
</protein>
<evidence type="ECO:0000313" key="2">
    <source>
        <dbReference type="Proteomes" id="UP000091857"/>
    </source>
</evidence>
<dbReference type="Proteomes" id="UP000091857">
    <property type="component" value="Chromosome 4"/>
</dbReference>
<comment type="caution">
    <text evidence="1">The sequence shown here is derived from an EMBL/GenBank/DDBJ whole genome shotgun (WGS) entry which is preliminary data.</text>
</comment>
<reference evidence="2" key="1">
    <citation type="journal article" date="2016" name="Nat. Biotechnol.">
        <title>Sequencing wild and cultivated cassava and related species reveals extensive interspecific hybridization and genetic diversity.</title>
        <authorList>
            <person name="Bredeson J.V."/>
            <person name="Lyons J.B."/>
            <person name="Prochnik S.E."/>
            <person name="Wu G.A."/>
            <person name="Ha C.M."/>
            <person name="Edsinger-Gonzales E."/>
            <person name="Grimwood J."/>
            <person name="Schmutz J."/>
            <person name="Rabbi I.Y."/>
            <person name="Egesi C."/>
            <person name="Nauluvula P."/>
            <person name="Lebot V."/>
            <person name="Ndunguru J."/>
            <person name="Mkamilo G."/>
            <person name="Bart R.S."/>
            <person name="Setter T.L."/>
            <person name="Gleadow R.M."/>
            <person name="Kulakow P."/>
            <person name="Ferguson M.E."/>
            <person name="Rounsley S."/>
            <person name="Rokhsar D.S."/>
        </authorList>
    </citation>
    <scope>NUCLEOTIDE SEQUENCE [LARGE SCALE GENOMIC DNA]</scope>
    <source>
        <strain evidence="2">cv. AM560-2</strain>
    </source>
</reference>
<sequence length="350" mass="39442">MVAQSGLNPEAPEYVPNYCNPQIAQVVYCVNNLPRSSPIFSTNPLYYASVVPSNYVCYAGSSHPTNQQPMVIGPPAGPSSVAQTERTREPQLEPGPEAVTEVISPRDAKGECSRNRRGRCFINGRENQRKTCRARGDSGRNYNFRRHARAPAAASRQNRPVLPIRPEEHTTVMIRNIPNRYTRELLMEFLDKHCMVENQKAMLRKSDCEETFVSAFDFLYLPMDFGNHANKGYAFVNFTDSRAAWKFHAAVHNQRWELFQSTKICEIASARLQGKEGLVKHFRNSTFECGTDDYLPVCFSPPRDGSRVIVKQTIIGKRVEMGWALPPVPGQTMEGQVVGPTLLILWMNSS</sequence>
<accession>A0ACB7HUR2</accession>
<dbReference type="EMBL" id="CM004390">
    <property type="protein sequence ID" value="KAG8655891.1"/>
    <property type="molecule type" value="Genomic_DNA"/>
</dbReference>
<proteinExistence type="predicted"/>
<keyword evidence="2" id="KW-1185">Reference proteome</keyword>